<keyword evidence="2" id="KW-1185">Reference proteome</keyword>
<dbReference type="RefSeq" id="WP_164697903.1">
    <property type="nucleotide sequence ID" value="NZ_JAAIKB010000022.1"/>
</dbReference>
<dbReference type="EMBL" id="JAAIKB010000022">
    <property type="protein sequence ID" value="NGM23989.1"/>
    <property type="molecule type" value="Genomic_DNA"/>
</dbReference>
<organism evidence="1 2">
    <name type="scientific">Falsiroseomonas algicola</name>
    <dbReference type="NCBI Taxonomy" id="2716930"/>
    <lineage>
        <taxon>Bacteria</taxon>
        <taxon>Pseudomonadati</taxon>
        <taxon>Pseudomonadota</taxon>
        <taxon>Alphaproteobacteria</taxon>
        <taxon>Acetobacterales</taxon>
        <taxon>Roseomonadaceae</taxon>
        <taxon>Falsiroseomonas</taxon>
    </lineage>
</organism>
<gene>
    <name evidence="1" type="ORF">G3576_28540</name>
</gene>
<dbReference type="AlphaFoldDB" id="A0A6M1LVC4"/>
<evidence type="ECO:0000313" key="1">
    <source>
        <dbReference type="EMBL" id="NGM23989.1"/>
    </source>
</evidence>
<reference evidence="1 2" key="2">
    <citation type="submission" date="2020-03" db="EMBL/GenBank/DDBJ databases">
        <title>Roseomonas stagni sp. nov., isolated from pond water in Japan.</title>
        <authorList>
            <person name="Furuhata K."/>
            <person name="Miyamoto H."/>
            <person name="Goto K."/>
        </authorList>
    </citation>
    <scope>NUCLEOTIDE SEQUENCE [LARGE SCALE GENOMIC DNA]</scope>
    <source>
        <strain evidence="1 2">PeD5</strain>
    </source>
</reference>
<accession>A0A6M1LVC4</accession>
<comment type="caution">
    <text evidence="1">The sequence shown here is derived from an EMBL/GenBank/DDBJ whole genome shotgun (WGS) entry which is preliminary data.</text>
</comment>
<dbReference type="InterPro" id="IPR026325">
    <property type="entry name" value="DUF932"/>
</dbReference>
<dbReference type="Pfam" id="PF06067">
    <property type="entry name" value="DUF932"/>
    <property type="match status" value="1"/>
</dbReference>
<dbReference type="Proteomes" id="UP000475385">
    <property type="component" value="Unassembled WGS sequence"/>
</dbReference>
<sequence>MTFNFSRSFSTRAGAEPLSDDSIRTLAPSAFAAEAHESRSARYAYIPTSAVIEGMRAEGFLPVFAKQARCRDAGRQEHTKHMVRFRRQGVSPARRVGDSFPEIVLINSHDGSSSYHLMSGVFRLVCLNGMVVADRRGTEVRVPHKGDVVRQVIEGSHVVLDESQRALEAADAWAGVPLGRDEQAALAEAAHVLRFGDAAGEADTPIRPAQLLEARRSSDRSDDLWTVFNRVQENTIRGGLSAWGRDPNGRPRRVTSREVTGIDQDVRLNRALWLLGERMATLKGAA</sequence>
<reference evidence="1 2" key="1">
    <citation type="submission" date="2020-02" db="EMBL/GenBank/DDBJ databases">
        <authorList>
            <person name="Kim H.M."/>
            <person name="Jeon C.O."/>
        </authorList>
    </citation>
    <scope>NUCLEOTIDE SEQUENCE [LARGE SCALE GENOMIC DNA]</scope>
    <source>
        <strain evidence="1 2">PeD5</strain>
    </source>
</reference>
<protein>
    <submittedName>
        <fullName evidence="1">DUF945 domain-containing protein</fullName>
    </submittedName>
</protein>
<name>A0A6M1LVC4_9PROT</name>
<proteinExistence type="predicted"/>
<evidence type="ECO:0000313" key="2">
    <source>
        <dbReference type="Proteomes" id="UP000475385"/>
    </source>
</evidence>